<feature type="region of interest" description="Disordered" evidence="1">
    <location>
        <begin position="79"/>
        <end position="98"/>
    </location>
</feature>
<dbReference type="EMBL" id="JANFNH010000049">
    <property type="protein sequence ID" value="MCQ4045826.1"/>
    <property type="molecule type" value="Genomic_DNA"/>
</dbReference>
<protein>
    <submittedName>
        <fullName evidence="2">Uncharacterized protein</fullName>
    </submittedName>
</protein>
<name>A0ABT1PLZ2_9ACTN</name>
<sequence length="184" mass="20310">MNNDPQRTVDPWNSAPPAPTEPTFEQQMTDYDRTLDAAGYGSQQREQYIADSAEDPEYAACQWDEMIVTAAEAAGEIPARPVEPSSPVEQAQDAARQHAMTEYWHQHPVEQGGWDPFSNDPEKEQHFTAFVSARSTQILQDIGVELADRIETAGTWGENTVAEVYQATTAPEIEAAGGDLDIDI</sequence>
<dbReference type="RefSeq" id="WP_255931977.1">
    <property type="nucleotide sequence ID" value="NZ_JANFNH010000049.1"/>
</dbReference>
<gene>
    <name evidence="2" type="ORF">NON19_28270</name>
</gene>
<organism evidence="2 3">
    <name type="scientific">Streptantibioticus rubrisoli</name>
    <dbReference type="NCBI Taxonomy" id="1387313"/>
    <lineage>
        <taxon>Bacteria</taxon>
        <taxon>Bacillati</taxon>
        <taxon>Actinomycetota</taxon>
        <taxon>Actinomycetes</taxon>
        <taxon>Kitasatosporales</taxon>
        <taxon>Streptomycetaceae</taxon>
        <taxon>Streptantibioticus</taxon>
    </lineage>
</organism>
<proteinExistence type="predicted"/>
<reference evidence="2 3" key="1">
    <citation type="submission" date="2022-06" db="EMBL/GenBank/DDBJ databases">
        <title>Draft genome sequence of type strain Streptomyces rubrisoli DSM 42083.</title>
        <authorList>
            <person name="Duangmal K."/>
            <person name="Klaysubun C."/>
        </authorList>
    </citation>
    <scope>NUCLEOTIDE SEQUENCE [LARGE SCALE GENOMIC DNA]</scope>
    <source>
        <strain evidence="2 3">DSM 42083</strain>
    </source>
</reference>
<feature type="region of interest" description="Disordered" evidence="1">
    <location>
        <begin position="1"/>
        <end position="29"/>
    </location>
</feature>
<accession>A0ABT1PLZ2</accession>
<evidence type="ECO:0000313" key="3">
    <source>
        <dbReference type="Proteomes" id="UP001206206"/>
    </source>
</evidence>
<keyword evidence="3" id="KW-1185">Reference proteome</keyword>
<evidence type="ECO:0000256" key="1">
    <source>
        <dbReference type="SAM" id="MobiDB-lite"/>
    </source>
</evidence>
<comment type="caution">
    <text evidence="2">The sequence shown here is derived from an EMBL/GenBank/DDBJ whole genome shotgun (WGS) entry which is preliminary data.</text>
</comment>
<evidence type="ECO:0000313" key="2">
    <source>
        <dbReference type="EMBL" id="MCQ4045826.1"/>
    </source>
</evidence>
<dbReference type="Proteomes" id="UP001206206">
    <property type="component" value="Unassembled WGS sequence"/>
</dbReference>